<sequence>MRRASFRGPKANARATEEQVYGVLYFHFEIRGRSSVVQIVLSESRCGNRVQPLEELPQVSGRRQVLRRTRHMLRTVTENAETSGSDRPALMNMANSILQTHSSLFQPQIKAETVLGALRNDFLKETLVSPEMYKQGARQWGDPSRLQQFFRKLLRGELVKVVAVGGSVTAGMGARYGNESYIQRIHTWLQNLGTEDRPVQIEFTNSAVSATTSSYTSQCVGDFVPEDADLVLVEFSVNDWETVDPATFTWMDNSLRQAL</sequence>
<evidence type="ECO:0000313" key="1">
    <source>
        <dbReference type="EMBL" id="EIE27712.1"/>
    </source>
</evidence>
<dbReference type="GeneID" id="17045727"/>
<protein>
    <recommendedName>
        <fullName evidence="3">SGNH hydrolase-type esterase domain-containing protein</fullName>
    </recommendedName>
</protein>
<evidence type="ECO:0000313" key="2">
    <source>
        <dbReference type="Proteomes" id="UP000007264"/>
    </source>
</evidence>
<dbReference type="PANTHER" id="PTHR34407">
    <property type="entry name" value="EXPRESSED PROTEIN"/>
    <property type="match status" value="1"/>
</dbReference>
<organism evidence="1 2">
    <name type="scientific">Coccomyxa subellipsoidea (strain C-169)</name>
    <name type="common">Green microalga</name>
    <dbReference type="NCBI Taxonomy" id="574566"/>
    <lineage>
        <taxon>Eukaryota</taxon>
        <taxon>Viridiplantae</taxon>
        <taxon>Chlorophyta</taxon>
        <taxon>core chlorophytes</taxon>
        <taxon>Trebouxiophyceae</taxon>
        <taxon>Trebouxiophyceae incertae sedis</taxon>
        <taxon>Coccomyxaceae</taxon>
        <taxon>Coccomyxa</taxon>
        <taxon>Coccomyxa subellipsoidea</taxon>
    </lineage>
</organism>
<dbReference type="CDD" id="cd00229">
    <property type="entry name" value="SGNH_hydrolase"/>
    <property type="match status" value="1"/>
</dbReference>
<dbReference type="Gene3D" id="3.40.50.1110">
    <property type="entry name" value="SGNH hydrolase"/>
    <property type="match status" value="1"/>
</dbReference>
<dbReference type="RefSeq" id="XP_005652256.1">
    <property type="nucleotide sequence ID" value="XM_005652199.1"/>
</dbReference>
<dbReference type="OrthoDB" id="544608at2759"/>
<evidence type="ECO:0008006" key="3">
    <source>
        <dbReference type="Google" id="ProtNLM"/>
    </source>
</evidence>
<dbReference type="SUPFAM" id="SSF52266">
    <property type="entry name" value="SGNH hydrolase"/>
    <property type="match status" value="1"/>
</dbReference>
<name>I0ZAP3_COCSC</name>
<accession>I0ZAP3</accession>
<dbReference type="KEGG" id="csl:COCSUDRAFT_55698"/>
<dbReference type="AlphaFoldDB" id="I0ZAP3"/>
<dbReference type="PANTHER" id="PTHR34407:SF1">
    <property type="entry name" value="SGNH HYDROLASE-TYPE ESTERASE DOMAIN-CONTAINING PROTEIN"/>
    <property type="match status" value="1"/>
</dbReference>
<dbReference type="EMBL" id="AGSI01000001">
    <property type="protein sequence ID" value="EIE27712.1"/>
    <property type="molecule type" value="Genomic_DNA"/>
</dbReference>
<comment type="caution">
    <text evidence="1">The sequence shown here is derived from an EMBL/GenBank/DDBJ whole genome shotgun (WGS) entry which is preliminary data.</text>
</comment>
<dbReference type="Proteomes" id="UP000007264">
    <property type="component" value="Unassembled WGS sequence"/>
</dbReference>
<reference evidence="1 2" key="1">
    <citation type="journal article" date="2012" name="Genome Biol.">
        <title>The genome of the polar eukaryotic microalga coccomyxa subellipsoidea reveals traits of cold adaptation.</title>
        <authorList>
            <person name="Blanc G."/>
            <person name="Agarkova I."/>
            <person name="Grimwood J."/>
            <person name="Kuo A."/>
            <person name="Brueggeman A."/>
            <person name="Dunigan D."/>
            <person name="Gurnon J."/>
            <person name="Ladunga I."/>
            <person name="Lindquist E."/>
            <person name="Lucas S."/>
            <person name="Pangilinan J."/>
            <person name="Proschold T."/>
            <person name="Salamov A."/>
            <person name="Schmutz J."/>
            <person name="Weeks D."/>
            <person name="Yamada T."/>
            <person name="Claverie J.M."/>
            <person name="Grigoriev I."/>
            <person name="Van Etten J."/>
            <person name="Lomsadze A."/>
            <person name="Borodovsky M."/>
        </authorList>
    </citation>
    <scope>NUCLEOTIDE SEQUENCE [LARGE SCALE GENOMIC DNA]</scope>
    <source>
        <strain evidence="1 2">C-169</strain>
    </source>
</reference>
<gene>
    <name evidence="1" type="ORF">COCSUDRAFT_55698</name>
</gene>
<proteinExistence type="predicted"/>
<keyword evidence="2" id="KW-1185">Reference proteome</keyword>
<dbReference type="InterPro" id="IPR036514">
    <property type="entry name" value="SGNH_hydro_sf"/>
</dbReference>